<protein>
    <recommendedName>
        <fullName evidence="5">CDP-diacylglycerol--glycerol-3-phosphate 3-phosphatidyltransferase</fullName>
        <ecNumber evidence="4">2.7.8.5</ecNumber>
    </recommendedName>
</protein>
<dbReference type="AlphaFoldDB" id="A0A1C2G5A5"/>
<dbReference type="GO" id="GO:0016020">
    <property type="term" value="C:membrane"/>
    <property type="evidence" value="ECO:0007669"/>
    <property type="project" value="UniProtKB-SubCell"/>
</dbReference>
<evidence type="ECO:0000256" key="6">
    <source>
        <dbReference type="ARBA" id="ARBA00022516"/>
    </source>
</evidence>
<comment type="caution">
    <text evidence="14">The sequence shown here is derived from an EMBL/GenBank/DDBJ whole genome shotgun (WGS) entry which is preliminary data.</text>
</comment>
<keyword evidence="14" id="KW-0808">Transferase</keyword>
<evidence type="ECO:0000313" key="15">
    <source>
        <dbReference type="Proteomes" id="UP000253250"/>
    </source>
</evidence>
<dbReference type="InterPro" id="IPR004570">
    <property type="entry name" value="Phosphatidylglycerol_P_synth"/>
</dbReference>
<keyword evidence="11" id="KW-0594">Phospholipid biosynthesis</keyword>
<keyword evidence="9" id="KW-0443">Lipid metabolism</keyword>
<dbReference type="InterPro" id="IPR043130">
    <property type="entry name" value="CDP-OH_PTrfase_TM_dom"/>
</dbReference>
<comment type="subcellular location">
    <subcellularLocation>
        <location evidence="1">Membrane</location>
        <topology evidence="1">Multi-pass membrane protein</topology>
    </subcellularLocation>
</comment>
<evidence type="ECO:0000256" key="2">
    <source>
        <dbReference type="ARBA" id="ARBA00005042"/>
    </source>
</evidence>
<organism evidence="14 15">
    <name type="scientific">Acidiferrobacter thiooxydans</name>
    <dbReference type="NCBI Taxonomy" id="163359"/>
    <lineage>
        <taxon>Bacteria</taxon>
        <taxon>Pseudomonadati</taxon>
        <taxon>Pseudomonadota</taxon>
        <taxon>Gammaproteobacteria</taxon>
        <taxon>Acidiferrobacterales</taxon>
        <taxon>Acidiferrobacteraceae</taxon>
        <taxon>Acidiferrobacter</taxon>
    </lineage>
</organism>
<name>A0A1C2G5A5_9GAMM</name>
<proteinExistence type="inferred from homology"/>
<keyword evidence="6" id="KW-0444">Lipid biosynthesis</keyword>
<dbReference type="Gene3D" id="1.20.120.1760">
    <property type="match status" value="1"/>
</dbReference>
<evidence type="ECO:0000256" key="9">
    <source>
        <dbReference type="ARBA" id="ARBA00023098"/>
    </source>
</evidence>
<dbReference type="GO" id="GO:0046474">
    <property type="term" value="P:glycerophospholipid biosynthetic process"/>
    <property type="evidence" value="ECO:0007669"/>
    <property type="project" value="TreeGrafter"/>
</dbReference>
<evidence type="ECO:0000256" key="8">
    <source>
        <dbReference type="ARBA" id="ARBA00022989"/>
    </source>
</evidence>
<sequence length="179" mass="19898">MITLLRMAFVPLLILVLKDHHYLEALWVFLIAGISDGLDGYIAKRFGFVSQLGAILDPLADKILLVSAYVMLALLALVPFWLVLVVTFRDALIVGGYLVYTSLYGPVSMRPSRVSKFNTFTQILLVVFLLTERAFGFHVAHIQAALVFMVLVTTIASGGHYLWTWGIVREVEAGRAGRD</sequence>
<evidence type="ECO:0000256" key="3">
    <source>
        <dbReference type="ARBA" id="ARBA00010441"/>
    </source>
</evidence>
<dbReference type="EMBL" id="PSYR01000002">
    <property type="protein sequence ID" value="RCN56559.1"/>
    <property type="molecule type" value="Genomic_DNA"/>
</dbReference>
<comment type="catalytic activity">
    <reaction evidence="13">
        <text>a CDP-1,2-diacyl-sn-glycerol + sn-glycerol 3-phosphate = a 1,2-diacyl-sn-glycero-3-phospho-(1'-sn-glycero-3'-phosphate) + CMP + H(+)</text>
        <dbReference type="Rhea" id="RHEA:12593"/>
        <dbReference type="ChEBI" id="CHEBI:15378"/>
        <dbReference type="ChEBI" id="CHEBI:57597"/>
        <dbReference type="ChEBI" id="CHEBI:58332"/>
        <dbReference type="ChEBI" id="CHEBI:60110"/>
        <dbReference type="ChEBI" id="CHEBI:60377"/>
        <dbReference type="EC" id="2.7.8.5"/>
    </reaction>
</comment>
<keyword evidence="15" id="KW-1185">Reference proteome</keyword>
<evidence type="ECO:0000256" key="10">
    <source>
        <dbReference type="ARBA" id="ARBA00023136"/>
    </source>
</evidence>
<dbReference type="Pfam" id="PF01066">
    <property type="entry name" value="CDP-OH_P_transf"/>
    <property type="match status" value="1"/>
</dbReference>
<keyword evidence="12" id="KW-1208">Phospholipid metabolism</keyword>
<evidence type="ECO:0000256" key="1">
    <source>
        <dbReference type="ARBA" id="ARBA00004141"/>
    </source>
</evidence>
<evidence type="ECO:0000256" key="4">
    <source>
        <dbReference type="ARBA" id="ARBA00013170"/>
    </source>
</evidence>
<reference evidence="14 15" key="1">
    <citation type="submission" date="2018-02" db="EMBL/GenBank/DDBJ databases">
        <title>Insights into the biology of acidophilic members of the Acidiferrobacteraceae family derived from comparative genomic analyses.</title>
        <authorList>
            <person name="Issotta F."/>
            <person name="Thyssen C."/>
            <person name="Mena C."/>
            <person name="Moya A."/>
            <person name="Bellenberg S."/>
            <person name="Sproer C."/>
            <person name="Covarrubias P.C."/>
            <person name="Sand W."/>
            <person name="Quatrini R."/>
            <person name="Vera M."/>
        </authorList>
    </citation>
    <scope>NUCLEOTIDE SEQUENCE [LARGE SCALE GENOMIC DNA]</scope>
    <source>
        <strain evidence="15">m-1</strain>
    </source>
</reference>
<dbReference type="PANTHER" id="PTHR14269">
    <property type="entry name" value="CDP-DIACYLGLYCEROL--GLYCEROL-3-PHOSPHATE 3-PHOSPHATIDYLTRANSFERASE-RELATED"/>
    <property type="match status" value="1"/>
</dbReference>
<keyword evidence="10" id="KW-0472">Membrane</keyword>
<evidence type="ECO:0000256" key="7">
    <source>
        <dbReference type="ARBA" id="ARBA00022692"/>
    </source>
</evidence>
<comment type="pathway">
    <text evidence="2">Phospholipid metabolism; phosphatidylglycerol biosynthesis; phosphatidylglycerol from CDP-diacylglycerol: step 1/2.</text>
</comment>
<evidence type="ECO:0000256" key="11">
    <source>
        <dbReference type="ARBA" id="ARBA00023209"/>
    </source>
</evidence>
<dbReference type="GO" id="GO:0008444">
    <property type="term" value="F:CDP-diacylglycerol-glycerol-3-phosphate 3-phosphatidyltransferase activity"/>
    <property type="evidence" value="ECO:0007669"/>
    <property type="project" value="UniProtKB-EC"/>
</dbReference>
<gene>
    <name evidence="14" type="ORF">C4900_12260</name>
</gene>
<dbReference type="EC" id="2.7.8.5" evidence="4"/>
<dbReference type="PANTHER" id="PTHR14269:SF11">
    <property type="entry name" value="CDP-DIACYLGLYCEROL--GLYCEROL-3-PHOSPHATE 3-PHOSPHATIDYLTRANSFERASE"/>
    <property type="match status" value="1"/>
</dbReference>
<dbReference type="InterPro" id="IPR000462">
    <property type="entry name" value="CDP-OH_P_trans"/>
</dbReference>
<comment type="similarity">
    <text evidence="3">Belongs to the CDP-alcohol phosphatidyltransferase class-I family.</text>
</comment>
<dbReference type="InterPro" id="IPR050324">
    <property type="entry name" value="CDP-alcohol_PTase-I"/>
</dbReference>
<evidence type="ECO:0000256" key="13">
    <source>
        <dbReference type="ARBA" id="ARBA00048586"/>
    </source>
</evidence>
<evidence type="ECO:0000313" key="14">
    <source>
        <dbReference type="EMBL" id="RCN56559.1"/>
    </source>
</evidence>
<dbReference type="STRING" id="163359.A9R16_00385"/>
<evidence type="ECO:0000256" key="12">
    <source>
        <dbReference type="ARBA" id="ARBA00023264"/>
    </source>
</evidence>
<accession>A0A1C2G5A5</accession>
<dbReference type="PIRSF" id="PIRSF000847">
    <property type="entry name" value="Phos_ph_gly_syn"/>
    <property type="match status" value="1"/>
</dbReference>
<keyword evidence="7" id="KW-0812">Transmembrane</keyword>
<keyword evidence="8" id="KW-1133">Transmembrane helix</keyword>
<evidence type="ECO:0000256" key="5">
    <source>
        <dbReference type="ARBA" id="ARBA00014944"/>
    </source>
</evidence>
<dbReference type="Proteomes" id="UP000253250">
    <property type="component" value="Unassembled WGS sequence"/>
</dbReference>